<accession>A0AAW0GXE4</accession>
<sequence length="267" mass="29156">MALPTDSRKRAASEELTPESGPKMPRTSTDSDNAADHDGGSESSKSPGLAERWVTLLDAFLDLLSETDEALTEGLLGVPVVESKLQEPMTKSQQRSVMFREISAHFKKEAREVDEQLREAVLDIADTECAGIKEVTTGTSSPVLVPTFGTSDVYHNEEGNSASPPTEYNAKVQACQETGGMAVISTSQKILDGSKVTPDHKDVEPSMNTADQVKPKKKKKRTRTPGGMERRTVKRQIAVIVKIARFISEIGLEARIMQRRPETTSNS</sequence>
<comment type="caution">
    <text evidence="2">The sequence shown here is derived from an EMBL/GenBank/DDBJ whole genome shotgun (WGS) entry which is preliminary data.</text>
</comment>
<feature type="compositionally biased region" description="Basic and acidic residues" evidence="1">
    <location>
        <begin position="1"/>
        <end position="13"/>
    </location>
</feature>
<feature type="region of interest" description="Disordered" evidence="1">
    <location>
        <begin position="193"/>
        <end position="231"/>
    </location>
</feature>
<reference evidence="2 3" key="1">
    <citation type="submission" date="2022-09" db="EMBL/GenBank/DDBJ databases">
        <authorList>
            <person name="Palmer J.M."/>
        </authorList>
    </citation>
    <scope>NUCLEOTIDE SEQUENCE [LARGE SCALE GENOMIC DNA]</scope>
    <source>
        <strain evidence="2 3">DSM 7382</strain>
    </source>
</reference>
<evidence type="ECO:0000256" key="1">
    <source>
        <dbReference type="SAM" id="MobiDB-lite"/>
    </source>
</evidence>
<dbReference type="Proteomes" id="UP001385951">
    <property type="component" value="Unassembled WGS sequence"/>
</dbReference>
<keyword evidence="3" id="KW-1185">Reference proteome</keyword>
<organism evidence="2 3">
    <name type="scientific">Cerrena zonata</name>
    <dbReference type="NCBI Taxonomy" id="2478898"/>
    <lineage>
        <taxon>Eukaryota</taxon>
        <taxon>Fungi</taxon>
        <taxon>Dikarya</taxon>
        <taxon>Basidiomycota</taxon>
        <taxon>Agaricomycotina</taxon>
        <taxon>Agaricomycetes</taxon>
        <taxon>Polyporales</taxon>
        <taxon>Cerrenaceae</taxon>
        <taxon>Cerrena</taxon>
    </lineage>
</organism>
<dbReference type="EMBL" id="JASBNA010000002">
    <property type="protein sequence ID" value="KAK7694381.1"/>
    <property type="molecule type" value="Genomic_DNA"/>
</dbReference>
<protein>
    <submittedName>
        <fullName evidence="2">Uncharacterized protein</fullName>
    </submittedName>
</protein>
<gene>
    <name evidence="2" type="ORF">QCA50_001567</name>
</gene>
<dbReference type="AlphaFoldDB" id="A0AAW0GXE4"/>
<feature type="region of interest" description="Disordered" evidence="1">
    <location>
        <begin position="1"/>
        <end position="48"/>
    </location>
</feature>
<evidence type="ECO:0000313" key="3">
    <source>
        <dbReference type="Proteomes" id="UP001385951"/>
    </source>
</evidence>
<proteinExistence type="predicted"/>
<name>A0AAW0GXE4_9APHY</name>
<evidence type="ECO:0000313" key="2">
    <source>
        <dbReference type="EMBL" id="KAK7694381.1"/>
    </source>
</evidence>